<dbReference type="STRING" id="1507870.A0A1V8T2H3"/>
<dbReference type="Proteomes" id="UP000192596">
    <property type="component" value="Unassembled WGS sequence"/>
</dbReference>
<dbReference type="InterPro" id="IPR036873">
    <property type="entry name" value="Rhodanese-like_dom_sf"/>
</dbReference>
<dbReference type="GO" id="GO:0005634">
    <property type="term" value="C:nucleus"/>
    <property type="evidence" value="ECO:0007669"/>
    <property type="project" value="TreeGrafter"/>
</dbReference>
<dbReference type="SUPFAM" id="SSF52821">
    <property type="entry name" value="Rhodanese/Cell cycle control phosphatase"/>
    <property type="match status" value="1"/>
</dbReference>
<evidence type="ECO:0000313" key="3">
    <source>
        <dbReference type="Proteomes" id="UP000192596"/>
    </source>
</evidence>
<dbReference type="Pfam" id="PF00581">
    <property type="entry name" value="Rhodanese"/>
    <property type="match status" value="1"/>
</dbReference>
<proteinExistence type="predicted"/>
<dbReference type="GO" id="GO:0005737">
    <property type="term" value="C:cytoplasm"/>
    <property type="evidence" value="ECO:0007669"/>
    <property type="project" value="TreeGrafter"/>
</dbReference>
<protein>
    <recommendedName>
        <fullName evidence="1">Rhodanese domain-containing protein</fullName>
    </recommendedName>
</protein>
<dbReference type="InParanoid" id="A0A1V8T2H3"/>
<accession>A0A1V8T2H3</accession>
<dbReference type="PROSITE" id="PS50206">
    <property type="entry name" value="RHODANESE_3"/>
    <property type="match status" value="1"/>
</dbReference>
<name>A0A1V8T2H3_9PEZI</name>
<dbReference type="EMBL" id="NAJO01000019">
    <property type="protein sequence ID" value="OQO05504.1"/>
    <property type="molecule type" value="Genomic_DNA"/>
</dbReference>
<dbReference type="Gene3D" id="3.40.250.10">
    <property type="entry name" value="Rhodanese-like domain"/>
    <property type="match status" value="1"/>
</dbReference>
<dbReference type="FunCoup" id="A0A1V8T2H3">
    <property type="interactions" value="289"/>
</dbReference>
<sequence length="147" mass="16213">MSSATYLTASTLPRISTADLAPLVRSRDASIAVVDVRDDDHVGGHIRSSHHVASGTHDVALPELVRTLEDKGTVVFHCMLSQQRGPKAAINYVRERERLIGKDVKGKEQKVVVLEGGFGKWQEVYGEDKELTEAYAKDVWEGFDGTH</sequence>
<dbReference type="OrthoDB" id="102559at2759"/>
<evidence type="ECO:0000313" key="2">
    <source>
        <dbReference type="EMBL" id="OQO05504.1"/>
    </source>
</evidence>
<feature type="domain" description="Rhodanese" evidence="1">
    <location>
        <begin position="27"/>
        <end position="130"/>
    </location>
</feature>
<comment type="caution">
    <text evidence="2">The sequence shown here is derived from an EMBL/GenBank/DDBJ whole genome shotgun (WGS) entry which is preliminary data.</text>
</comment>
<gene>
    <name evidence="2" type="ORF">B0A48_09273</name>
</gene>
<dbReference type="PANTHER" id="PTHR10828">
    <property type="entry name" value="M-PHASE INDUCER PHOSPHATASE DUAL SPECIFICITY PHOSPHATASE CDC25"/>
    <property type="match status" value="1"/>
</dbReference>
<dbReference type="AlphaFoldDB" id="A0A1V8T2H3"/>
<dbReference type="InterPro" id="IPR001763">
    <property type="entry name" value="Rhodanese-like_dom"/>
</dbReference>
<reference evidence="3" key="1">
    <citation type="submission" date="2017-03" db="EMBL/GenBank/DDBJ databases">
        <title>Genomes of endolithic fungi from Antarctica.</title>
        <authorList>
            <person name="Coleine C."/>
            <person name="Masonjones S."/>
            <person name="Stajich J.E."/>
        </authorList>
    </citation>
    <scope>NUCLEOTIDE SEQUENCE [LARGE SCALE GENOMIC DNA]</scope>
    <source>
        <strain evidence="3">CCFEE 5527</strain>
    </source>
</reference>
<evidence type="ECO:0000259" key="1">
    <source>
        <dbReference type="PROSITE" id="PS50206"/>
    </source>
</evidence>
<dbReference type="PANTHER" id="PTHR10828:SF38">
    <property type="entry name" value="ARSENICAL-RESISTANCE PROTEIN 2-RELATED"/>
    <property type="match status" value="1"/>
</dbReference>
<keyword evidence="3" id="KW-1185">Reference proteome</keyword>
<dbReference type="GO" id="GO:0004725">
    <property type="term" value="F:protein tyrosine phosphatase activity"/>
    <property type="evidence" value="ECO:0007669"/>
    <property type="project" value="TreeGrafter"/>
</dbReference>
<organism evidence="2 3">
    <name type="scientific">Cryoendolithus antarcticus</name>
    <dbReference type="NCBI Taxonomy" id="1507870"/>
    <lineage>
        <taxon>Eukaryota</taxon>
        <taxon>Fungi</taxon>
        <taxon>Dikarya</taxon>
        <taxon>Ascomycota</taxon>
        <taxon>Pezizomycotina</taxon>
        <taxon>Dothideomycetes</taxon>
        <taxon>Dothideomycetidae</taxon>
        <taxon>Cladosporiales</taxon>
        <taxon>Cladosporiaceae</taxon>
        <taxon>Cryoendolithus</taxon>
    </lineage>
</organism>